<gene>
    <name evidence="2" type="ORF">DDJ31_12280</name>
</gene>
<organism evidence="2 3">
    <name type="scientific">Streptomyces griseoviridis</name>
    <dbReference type="NCBI Taxonomy" id="45398"/>
    <lineage>
        <taxon>Bacteria</taxon>
        <taxon>Bacillati</taxon>
        <taxon>Actinomycetota</taxon>
        <taxon>Actinomycetes</taxon>
        <taxon>Kitasatosporales</taxon>
        <taxon>Streptomycetaceae</taxon>
        <taxon>Streptomyces</taxon>
    </lineage>
</organism>
<proteinExistence type="predicted"/>
<reference evidence="2 3" key="1">
    <citation type="submission" date="2018-04" db="EMBL/GenBank/DDBJ databases">
        <title>Complete genome sequences of Streptomyces griseoviridis K61 and characterization of antagonistic properties of biological control agents.</title>
        <authorList>
            <person name="Mariita R.M."/>
            <person name="Sello J.K."/>
        </authorList>
    </citation>
    <scope>NUCLEOTIDE SEQUENCE [LARGE SCALE GENOMIC DNA]</scope>
    <source>
        <strain evidence="2 3">K61</strain>
    </source>
</reference>
<name>A0ABX5TV93_STRGD</name>
<evidence type="ECO:0000256" key="1">
    <source>
        <dbReference type="SAM" id="MobiDB-lite"/>
    </source>
</evidence>
<evidence type="ECO:0000313" key="3">
    <source>
        <dbReference type="Proteomes" id="UP000501753"/>
    </source>
</evidence>
<evidence type="ECO:0000313" key="2">
    <source>
        <dbReference type="EMBL" id="QCN85684.1"/>
    </source>
</evidence>
<protein>
    <submittedName>
        <fullName evidence="2">Uncharacterized protein</fullName>
    </submittedName>
</protein>
<keyword evidence="3" id="KW-1185">Reference proteome</keyword>
<accession>A0ABX5TV93</accession>
<dbReference type="Proteomes" id="UP000501753">
    <property type="component" value="Chromosome"/>
</dbReference>
<feature type="region of interest" description="Disordered" evidence="1">
    <location>
        <begin position="1"/>
        <end position="62"/>
    </location>
</feature>
<sequence length="121" mass="12462">MADGLAEVPGEDCTAGGDADVGADGAGPGGGADSTTVPGPPTRAHGSTARTATRHSTRPLTSDSSAAFLRARAFIVKALFWVLSSPAEITHRYAKIQYHLDGRRLEPDPSTGQLKVLCCTA</sequence>
<dbReference type="EMBL" id="CP029078">
    <property type="protein sequence ID" value="QCN85684.1"/>
    <property type="molecule type" value="Genomic_DNA"/>
</dbReference>